<evidence type="ECO:0000313" key="8">
    <source>
        <dbReference type="EMBL" id="RCH54568.1"/>
    </source>
</evidence>
<evidence type="ECO:0000256" key="1">
    <source>
        <dbReference type="ARBA" id="ARBA00004651"/>
    </source>
</evidence>
<keyword evidence="4 7" id="KW-0812">Transmembrane</keyword>
<feature type="transmembrane region" description="Helical" evidence="7">
    <location>
        <begin position="388"/>
        <end position="407"/>
    </location>
</feature>
<organism evidence="8 9">
    <name type="scientific">Mucilaginibacter hurinus</name>
    <dbReference type="NCBI Taxonomy" id="2201324"/>
    <lineage>
        <taxon>Bacteria</taxon>
        <taxon>Pseudomonadati</taxon>
        <taxon>Bacteroidota</taxon>
        <taxon>Sphingobacteriia</taxon>
        <taxon>Sphingobacteriales</taxon>
        <taxon>Sphingobacteriaceae</taxon>
        <taxon>Mucilaginibacter</taxon>
    </lineage>
</organism>
<evidence type="ECO:0000256" key="7">
    <source>
        <dbReference type="SAM" id="Phobius"/>
    </source>
</evidence>
<evidence type="ECO:0000256" key="4">
    <source>
        <dbReference type="ARBA" id="ARBA00022692"/>
    </source>
</evidence>
<dbReference type="PANTHER" id="PTHR23513">
    <property type="entry name" value="INTEGRAL MEMBRANE EFFLUX PROTEIN-RELATED"/>
    <property type="match status" value="1"/>
</dbReference>
<feature type="transmembrane region" description="Helical" evidence="7">
    <location>
        <begin position="117"/>
        <end position="137"/>
    </location>
</feature>
<sequence length="428" mass="46610">MATATNIQQKKDPFEALRFKDFRAYIAMRFFFTFAYQMQTVVLGAYIYDITHDKLALGIIGLSEAVPAIGLALFGGYLADKVEKRKLLLMVLTGVFLSAVVMLMITHKSSAAYLSTARITSLIYTMIFINGIARAFYSPAAFSVLANSVPKEVYPNSSTWNISAWQSASILAPVAGGFIYGFYGITAAFTAILIFLSIAFVAVCMFKKIYPVAVAKERIWESLTQGVRFVFSNRMMVGALSLDMFSVFFGGAVALLPVFAKDILHVGPEGLGIMRGATSLGAVLTVLAMTRFSPMGKPWRNLLIAVTGFGISIICFGLSRNFYLSLLFLFMEGSFDSISVLIRGTIMQILTPEHMRGRVSAVNHMFVGSSNEIGAFESGVAAKLLDTVPAVIFGGSMTLIVVSITWLKTKKLVPLSLHDINVAPQKTA</sequence>
<feature type="transmembrane region" description="Helical" evidence="7">
    <location>
        <begin position="180"/>
        <end position="206"/>
    </location>
</feature>
<dbReference type="GO" id="GO:0005886">
    <property type="term" value="C:plasma membrane"/>
    <property type="evidence" value="ECO:0007669"/>
    <property type="project" value="UniProtKB-SubCell"/>
</dbReference>
<accession>A0A367GNF7</accession>
<dbReference type="OrthoDB" id="7283966at2"/>
<reference evidence="8 9" key="1">
    <citation type="submission" date="2018-05" db="EMBL/GenBank/DDBJ databases">
        <title>Mucilaginibacter hurinus sp. nov., isolated from briquette warehouse soil.</title>
        <authorList>
            <person name="Choi L."/>
        </authorList>
    </citation>
    <scope>NUCLEOTIDE SEQUENCE [LARGE SCALE GENOMIC DNA]</scope>
    <source>
        <strain evidence="8 9">ZR32</strain>
    </source>
</reference>
<keyword evidence="2" id="KW-0813">Transport</keyword>
<dbReference type="CDD" id="cd06173">
    <property type="entry name" value="MFS_MefA_like"/>
    <property type="match status" value="1"/>
</dbReference>
<dbReference type="GO" id="GO:0022857">
    <property type="term" value="F:transmembrane transporter activity"/>
    <property type="evidence" value="ECO:0007669"/>
    <property type="project" value="InterPro"/>
</dbReference>
<evidence type="ECO:0000313" key="9">
    <source>
        <dbReference type="Proteomes" id="UP000253209"/>
    </source>
</evidence>
<comment type="subcellular location">
    <subcellularLocation>
        <location evidence="1">Cell membrane</location>
        <topology evidence="1">Multi-pass membrane protein</topology>
    </subcellularLocation>
</comment>
<dbReference type="EMBL" id="QGDC01000006">
    <property type="protein sequence ID" value="RCH54568.1"/>
    <property type="molecule type" value="Genomic_DNA"/>
</dbReference>
<evidence type="ECO:0000256" key="6">
    <source>
        <dbReference type="ARBA" id="ARBA00023136"/>
    </source>
</evidence>
<evidence type="ECO:0000256" key="3">
    <source>
        <dbReference type="ARBA" id="ARBA00022475"/>
    </source>
</evidence>
<dbReference type="InterPro" id="IPR011701">
    <property type="entry name" value="MFS"/>
</dbReference>
<proteinExistence type="predicted"/>
<protein>
    <submittedName>
        <fullName evidence="8">MFS transporter</fullName>
    </submittedName>
</protein>
<dbReference type="SUPFAM" id="SSF103473">
    <property type="entry name" value="MFS general substrate transporter"/>
    <property type="match status" value="1"/>
</dbReference>
<feature type="transmembrane region" description="Helical" evidence="7">
    <location>
        <begin position="87"/>
        <end position="105"/>
    </location>
</feature>
<dbReference type="Pfam" id="PF07690">
    <property type="entry name" value="MFS_1"/>
    <property type="match status" value="1"/>
</dbReference>
<feature type="transmembrane region" description="Helical" evidence="7">
    <location>
        <begin position="302"/>
        <end position="323"/>
    </location>
</feature>
<evidence type="ECO:0000256" key="2">
    <source>
        <dbReference type="ARBA" id="ARBA00022448"/>
    </source>
</evidence>
<dbReference type="RefSeq" id="WP_114005551.1">
    <property type="nucleotide sequence ID" value="NZ_QGDC01000006.1"/>
</dbReference>
<dbReference type="Gene3D" id="1.20.1250.20">
    <property type="entry name" value="MFS general substrate transporter like domains"/>
    <property type="match status" value="1"/>
</dbReference>
<dbReference type="PANTHER" id="PTHR23513:SF9">
    <property type="entry name" value="ENTEROBACTIN EXPORTER ENTS"/>
    <property type="match status" value="1"/>
</dbReference>
<keyword evidence="3" id="KW-1003">Cell membrane</keyword>
<gene>
    <name evidence="8" type="ORF">DJ568_12160</name>
</gene>
<name>A0A367GNF7_9SPHI</name>
<keyword evidence="5 7" id="KW-1133">Transmembrane helix</keyword>
<feature type="transmembrane region" description="Helical" evidence="7">
    <location>
        <begin position="55"/>
        <end position="75"/>
    </location>
</feature>
<dbReference type="InterPro" id="IPR036259">
    <property type="entry name" value="MFS_trans_sf"/>
</dbReference>
<evidence type="ECO:0000256" key="5">
    <source>
        <dbReference type="ARBA" id="ARBA00022989"/>
    </source>
</evidence>
<feature type="transmembrane region" description="Helical" evidence="7">
    <location>
        <begin position="272"/>
        <end position="290"/>
    </location>
</feature>
<feature type="transmembrane region" description="Helical" evidence="7">
    <location>
        <begin position="237"/>
        <end position="260"/>
    </location>
</feature>
<keyword evidence="6 7" id="KW-0472">Membrane</keyword>
<feature type="transmembrane region" description="Helical" evidence="7">
    <location>
        <begin position="26"/>
        <end position="48"/>
    </location>
</feature>
<dbReference type="AlphaFoldDB" id="A0A367GNF7"/>
<keyword evidence="9" id="KW-1185">Reference proteome</keyword>
<comment type="caution">
    <text evidence="8">The sequence shown here is derived from an EMBL/GenBank/DDBJ whole genome shotgun (WGS) entry which is preliminary data.</text>
</comment>
<dbReference type="Proteomes" id="UP000253209">
    <property type="component" value="Unassembled WGS sequence"/>
</dbReference>